<comment type="caution">
    <text evidence="1">The sequence shown here is derived from an EMBL/GenBank/DDBJ whole genome shotgun (WGS) entry which is preliminary data.</text>
</comment>
<dbReference type="EMBL" id="CAMPGE010018786">
    <property type="protein sequence ID" value="CAI2377173.1"/>
    <property type="molecule type" value="Genomic_DNA"/>
</dbReference>
<proteinExistence type="predicted"/>
<dbReference type="Proteomes" id="UP001295684">
    <property type="component" value="Unassembled WGS sequence"/>
</dbReference>
<gene>
    <name evidence="1" type="ORF">ECRASSUSDP1_LOCUS18556</name>
</gene>
<protein>
    <submittedName>
        <fullName evidence="1">Uncharacterized protein</fullName>
    </submittedName>
</protein>
<evidence type="ECO:0000313" key="1">
    <source>
        <dbReference type="EMBL" id="CAI2377173.1"/>
    </source>
</evidence>
<dbReference type="AlphaFoldDB" id="A0AAD1XQC5"/>
<name>A0AAD1XQC5_EUPCR</name>
<reference evidence="1" key="1">
    <citation type="submission" date="2023-07" db="EMBL/GenBank/DDBJ databases">
        <authorList>
            <consortium name="AG Swart"/>
            <person name="Singh M."/>
            <person name="Singh A."/>
            <person name="Seah K."/>
            <person name="Emmerich C."/>
        </authorList>
    </citation>
    <scope>NUCLEOTIDE SEQUENCE</scope>
    <source>
        <strain evidence="1">DP1</strain>
    </source>
</reference>
<accession>A0AAD1XQC5</accession>
<organism evidence="1 2">
    <name type="scientific">Euplotes crassus</name>
    <dbReference type="NCBI Taxonomy" id="5936"/>
    <lineage>
        <taxon>Eukaryota</taxon>
        <taxon>Sar</taxon>
        <taxon>Alveolata</taxon>
        <taxon>Ciliophora</taxon>
        <taxon>Intramacronucleata</taxon>
        <taxon>Spirotrichea</taxon>
        <taxon>Hypotrichia</taxon>
        <taxon>Euplotida</taxon>
        <taxon>Euplotidae</taxon>
        <taxon>Moneuplotes</taxon>
    </lineage>
</organism>
<sequence length="258" mass="29898">MEDITNYDIKSHESKNEANNFEEELLREEYNLVQSNQILSNLDKESSTRFSLRPINSIINYDSHEYIDTRRKHLILCNLSSYQIIKCYISQKDFRKYFLRFFQQIMHNGFQKIVISSKDHSRILNISKLISPTIRILSGISKCVYFSRIKIGPKHMKRIFFCTKNIQTVCFVGCLIPPFKFKIPPSTTFTTKKYSFIATLDSENSTLANSPKILTCIANFLTQTNPSPLCELSIGTNIPTKTRLQIKSILPNITLLFT</sequence>
<evidence type="ECO:0000313" key="2">
    <source>
        <dbReference type="Proteomes" id="UP001295684"/>
    </source>
</evidence>
<keyword evidence="2" id="KW-1185">Reference proteome</keyword>